<reference evidence="2" key="1">
    <citation type="journal article" date="2019" name="Int. J. Syst. Evol. Microbiol.">
        <title>The Global Catalogue of Microorganisms (GCM) 10K type strain sequencing project: providing services to taxonomists for standard genome sequencing and annotation.</title>
        <authorList>
            <consortium name="The Broad Institute Genomics Platform"/>
            <consortium name="The Broad Institute Genome Sequencing Center for Infectious Disease"/>
            <person name="Wu L."/>
            <person name="Ma J."/>
        </authorList>
    </citation>
    <scope>NUCLEOTIDE SEQUENCE [LARGE SCALE GENOMIC DNA]</scope>
    <source>
        <strain evidence="2">KCTC 52640</strain>
    </source>
</reference>
<organism evidence="1 2">
    <name type="scientific">Salinisphaera aquimarina</name>
    <dbReference type="NCBI Taxonomy" id="2094031"/>
    <lineage>
        <taxon>Bacteria</taxon>
        <taxon>Pseudomonadati</taxon>
        <taxon>Pseudomonadota</taxon>
        <taxon>Gammaproteobacteria</taxon>
        <taxon>Salinisphaerales</taxon>
        <taxon>Salinisphaeraceae</taxon>
        <taxon>Salinisphaera</taxon>
    </lineage>
</organism>
<name>A0ABV7ESW3_9GAMM</name>
<sequence>MDKETDWFVDSLNNRQARFLLRWIEEDDADWQRKREEIKTLLSRRSPVTGPQSALAYIIDNRCPSQSRLLSRYIGGYPSDAVIDHLIACRIQNVGSAQAVTDDLIELFAESAATFDKFKARSSFSAAAARQANNIGASLYHGAKRAAAR</sequence>
<dbReference type="RefSeq" id="WP_380690550.1">
    <property type="nucleotide sequence ID" value="NZ_JBHRSS010000006.1"/>
</dbReference>
<gene>
    <name evidence="1" type="ORF">ACFOSU_14005</name>
</gene>
<protein>
    <submittedName>
        <fullName evidence="1">Uncharacterized protein</fullName>
    </submittedName>
</protein>
<evidence type="ECO:0000313" key="2">
    <source>
        <dbReference type="Proteomes" id="UP001595462"/>
    </source>
</evidence>
<dbReference type="Proteomes" id="UP001595462">
    <property type="component" value="Unassembled WGS sequence"/>
</dbReference>
<evidence type="ECO:0000313" key="1">
    <source>
        <dbReference type="EMBL" id="MFC3104991.1"/>
    </source>
</evidence>
<keyword evidence="2" id="KW-1185">Reference proteome</keyword>
<comment type="caution">
    <text evidence="1">The sequence shown here is derived from an EMBL/GenBank/DDBJ whole genome shotgun (WGS) entry which is preliminary data.</text>
</comment>
<accession>A0ABV7ESW3</accession>
<dbReference type="EMBL" id="JBHRSS010000006">
    <property type="protein sequence ID" value="MFC3104991.1"/>
    <property type="molecule type" value="Genomic_DNA"/>
</dbReference>
<proteinExistence type="predicted"/>